<dbReference type="Proteomes" id="UP000002630">
    <property type="component" value="Unassembled WGS sequence"/>
</dbReference>
<gene>
    <name evidence="3" type="ORF">Esi_0260_0040</name>
</gene>
<name>D7FTW9_ECTSI</name>
<evidence type="ECO:0000313" key="3">
    <source>
        <dbReference type="EMBL" id="CBJ31496.1"/>
    </source>
</evidence>
<keyword evidence="4" id="KW-1185">Reference proteome</keyword>
<keyword evidence="2" id="KW-0812">Transmembrane</keyword>
<proteinExistence type="predicted"/>
<evidence type="ECO:0000313" key="4">
    <source>
        <dbReference type="Proteomes" id="UP000002630"/>
    </source>
</evidence>
<keyword evidence="2" id="KW-0472">Membrane</keyword>
<dbReference type="EMBL" id="FN649760">
    <property type="protein sequence ID" value="CBJ31496.1"/>
    <property type="molecule type" value="Genomic_DNA"/>
</dbReference>
<feature type="compositionally biased region" description="Polar residues" evidence="1">
    <location>
        <begin position="76"/>
        <end position="91"/>
    </location>
</feature>
<feature type="region of interest" description="Disordered" evidence="1">
    <location>
        <begin position="67"/>
        <end position="165"/>
    </location>
</feature>
<accession>D7FTW9</accession>
<keyword evidence="2" id="KW-1133">Transmembrane helix</keyword>
<dbReference type="AlphaFoldDB" id="D7FTW9"/>
<protein>
    <submittedName>
        <fullName evidence="3">Uncharacterized protein</fullName>
    </submittedName>
</protein>
<dbReference type="InParanoid" id="D7FTW9"/>
<feature type="transmembrane region" description="Helical" evidence="2">
    <location>
        <begin position="27"/>
        <end position="48"/>
    </location>
</feature>
<dbReference type="OrthoDB" id="10461995at2759"/>
<feature type="compositionally biased region" description="Basic and acidic residues" evidence="1">
    <location>
        <begin position="93"/>
        <end position="118"/>
    </location>
</feature>
<reference evidence="3 4" key="1">
    <citation type="journal article" date="2010" name="Nature">
        <title>The Ectocarpus genome and the independent evolution of multicellularity in brown algae.</title>
        <authorList>
            <person name="Cock J.M."/>
            <person name="Sterck L."/>
            <person name="Rouze P."/>
            <person name="Scornet D."/>
            <person name="Allen A.E."/>
            <person name="Amoutzias G."/>
            <person name="Anthouard V."/>
            <person name="Artiguenave F."/>
            <person name="Aury J.M."/>
            <person name="Badger J.H."/>
            <person name="Beszteri B."/>
            <person name="Billiau K."/>
            <person name="Bonnet E."/>
            <person name="Bothwell J.H."/>
            <person name="Bowler C."/>
            <person name="Boyen C."/>
            <person name="Brownlee C."/>
            <person name="Carrano C.J."/>
            <person name="Charrier B."/>
            <person name="Cho G.Y."/>
            <person name="Coelho S.M."/>
            <person name="Collen J."/>
            <person name="Corre E."/>
            <person name="Da Silva C."/>
            <person name="Delage L."/>
            <person name="Delaroque N."/>
            <person name="Dittami S.M."/>
            <person name="Doulbeau S."/>
            <person name="Elias M."/>
            <person name="Farnham G."/>
            <person name="Gachon C.M."/>
            <person name="Gschloessl B."/>
            <person name="Heesch S."/>
            <person name="Jabbari K."/>
            <person name="Jubin C."/>
            <person name="Kawai H."/>
            <person name="Kimura K."/>
            <person name="Kloareg B."/>
            <person name="Kupper F.C."/>
            <person name="Lang D."/>
            <person name="Le Bail A."/>
            <person name="Leblanc C."/>
            <person name="Lerouge P."/>
            <person name="Lohr M."/>
            <person name="Lopez P.J."/>
            <person name="Martens C."/>
            <person name="Maumus F."/>
            <person name="Michel G."/>
            <person name="Miranda-Saavedra D."/>
            <person name="Morales J."/>
            <person name="Moreau H."/>
            <person name="Motomura T."/>
            <person name="Nagasato C."/>
            <person name="Napoli C.A."/>
            <person name="Nelson D.R."/>
            <person name="Nyvall-Collen P."/>
            <person name="Peters A.F."/>
            <person name="Pommier C."/>
            <person name="Potin P."/>
            <person name="Poulain J."/>
            <person name="Quesneville H."/>
            <person name="Read B."/>
            <person name="Rensing S.A."/>
            <person name="Ritter A."/>
            <person name="Rousvoal S."/>
            <person name="Samanta M."/>
            <person name="Samson G."/>
            <person name="Schroeder D.C."/>
            <person name="Segurens B."/>
            <person name="Strittmatter M."/>
            <person name="Tonon T."/>
            <person name="Tregear J.W."/>
            <person name="Valentin K."/>
            <person name="von Dassow P."/>
            <person name="Yamagishi T."/>
            <person name="Van de Peer Y."/>
            <person name="Wincker P."/>
        </authorList>
    </citation>
    <scope>NUCLEOTIDE SEQUENCE [LARGE SCALE GENOMIC DNA]</scope>
    <source>
        <strain evidence="4">Ec32 / CCAP1310/4</strain>
    </source>
</reference>
<evidence type="ECO:0000256" key="2">
    <source>
        <dbReference type="SAM" id="Phobius"/>
    </source>
</evidence>
<sequence>MLNIYILQGSYSFITIEDIDPLDIGDLLGNIGGFWGYVLLSFAVFFTVAEPEKLPRLRARAFYTKRGTEEMRRRLSATSSTSKSPDASQGATEVREQLPDWADERNGGEGEAEGKSEVETPAIPSLKNPTPSMIRRRSSNEDRETCGIQGTTSVVVEGEPRGVMG</sequence>
<evidence type="ECO:0000256" key="1">
    <source>
        <dbReference type="SAM" id="MobiDB-lite"/>
    </source>
</evidence>
<organism evidence="3 4">
    <name type="scientific">Ectocarpus siliculosus</name>
    <name type="common">Brown alga</name>
    <name type="synonym">Conferva siliculosa</name>
    <dbReference type="NCBI Taxonomy" id="2880"/>
    <lineage>
        <taxon>Eukaryota</taxon>
        <taxon>Sar</taxon>
        <taxon>Stramenopiles</taxon>
        <taxon>Ochrophyta</taxon>
        <taxon>PX clade</taxon>
        <taxon>Phaeophyceae</taxon>
        <taxon>Ectocarpales</taxon>
        <taxon>Ectocarpaceae</taxon>
        <taxon>Ectocarpus</taxon>
    </lineage>
</organism>